<keyword evidence="2" id="KW-0418">Kinase</keyword>
<dbReference type="InterPro" id="IPR029056">
    <property type="entry name" value="Ribokinase-like"/>
</dbReference>
<name>A0A0P6Y2Q7_9CHLR</name>
<dbReference type="STRING" id="229921.ADN01_08535"/>
<feature type="domain" description="Carbohydrate kinase PfkB" evidence="3">
    <location>
        <begin position="11"/>
        <end position="304"/>
    </location>
</feature>
<dbReference type="Gene3D" id="3.40.1190.20">
    <property type="match status" value="1"/>
</dbReference>
<dbReference type="PANTHER" id="PTHR10584:SF166">
    <property type="entry name" value="RIBOKINASE"/>
    <property type="match status" value="1"/>
</dbReference>
<dbReference type="InterPro" id="IPR011611">
    <property type="entry name" value="PfkB_dom"/>
</dbReference>
<dbReference type="AlphaFoldDB" id="A0A0P6Y2Q7"/>
<dbReference type="CDD" id="cd01941">
    <property type="entry name" value="YeiC_kinase_like"/>
    <property type="match status" value="1"/>
</dbReference>
<proteinExistence type="predicted"/>
<dbReference type="GO" id="GO:0016301">
    <property type="term" value="F:kinase activity"/>
    <property type="evidence" value="ECO:0007669"/>
    <property type="project" value="UniProtKB-KW"/>
</dbReference>
<protein>
    <recommendedName>
        <fullName evidence="3">Carbohydrate kinase PfkB domain-containing protein</fullName>
    </recommendedName>
</protein>
<dbReference type="PATRIC" id="fig|229921.5.peg.1110"/>
<evidence type="ECO:0000313" key="5">
    <source>
        <dbReference type="Proteomes" id="UP000050501"/>
    </source>
</evidence>
<dbReference type="PROSITE" id="PS00583">
    <property type="entry name" value="PFKB_KINASES_1"/>
    <property type="match status" value="1"/>
</dbReference>
<keyword evidence="1" id="KW-0808">Transferase</keyword>
<dbReference type="EMBL" id="LGCM01000031">
    <property type="protein sequence ID" value="KPL83529.1"/>
    <property type="molecule type" value="Genomic_DNA"/>
</dbReference>
<accession>A0A0P6Y2Q7</accession>
<reference evidence="4 5" key="1">
    <citation type="submission" date="2015-07" db="EMBL/GenBank/DDBJ databases">
        <title>Genome sequence of Levilinea saccharolytica DSM 16555.</title>
        <authorList>
            <person name="Hemp J."/>
            <person name="Ward L.M."/>
            <person name="Pace L.A."/>
            <person name="Fischer W.W."/>
        </authorList>
    </citation>
    <scope>NUCLEOTIDE SEQUENCE [LARGE SCALE GENOMIC DNA]</scope>
    <source>
        <strain evidence="4 5">KIBI-1</strain>
    </source>
</reference>
<dbReference type="RefSeq" id="WP_062418694.1">
    <property type="nucleotide sequence ID" value="NZ_DF967974.1"/>
</dbReference>
<keyword evidence="5" id="KW-1185">Reference proteome</keyword>
<evidence type="ECO:0000256" key="1">
    <source>
        <dbReference type="ARBA" id="ARBA00022679"/>
    </source>
</evidence>
<dbReference type="InterPro" id="IPR002173">
    <property type="entry name" value="Carboh/pur_kinase_PfkB_CS"/>
</dbReference>
<evidence type="ECO:0000256" key="2">
    <source>
        <dbReference type="ARBA" id="ARBA00022777"/>
    </source>
</evidence>
<dbReference type="SUPFAM" id="SSF53613">
    <property type="entry name" value="Ribokinase-like"/>
    <property type="match status" value="1"/>
</dbReference>
<organism evidence="4 5">
    <name type="scientific">Levilinea saccharolytica</name>
    <dbReference type="NCBI Taxonomy" id="229921"/>
    <lineage>
        <taxon>Bacteria</taxon>
        <taxon>Bacillati</taxon>
        <taxon>Chloroflexota</taxon>
        <taxon>Anaerolineae</taxon>
        <taxon>Anaerolineales</taxon>
        <taxon>Anaerolineaceae</taxon>
        <taxon>Levilinea</taxon>
    </lineage>
</organism>
<sequence length="317" mass="33402">MSLDDFNPSQQTVLVIGAAGLDIVGRPSQMPEFGASVPAEVRPSFGGVARNIAENLARLGQPVSLITVVGKDTFGQQLLEYTAQAGVDTSACLRSSRLTTAAYLAVLTEQSRLHFALDDMRVLSELTSAYLRKQEHRFASAGLIFVDANLSPAALRTVFSLARKYRVPVCADATSSVLAAKLKPYLAQLFMVTANPHEAAILSGTTSAPEGPEAAQKVARDLITLGAEIAVLPIAAFGVCYASSETSGHIPAIRTAILDPTGAGDALTASVIFGLLNHISLDEATRLGVSAASLTLRHPGTVYPDLSLEILYDQLVI</sequence>
<comment type="caution">
    <text evidence="4">The sequence shown here is derived from an EMBL/GenBank/DDBJ whole genome shotgun (WGS) entry which is preliminary data.</text>
</comment>
<dbReference type="Proteomes" id="UP000050501">
    <property type="component" value="Unassembled WGS sequence"/>
</dbReference>
<gene>
    <name evidence="4" type="ORF">ADN01_08535</name>
</gene>
<evidence type="ECO:0000259" key="3">
    <source>
        <dbReference type="Pfam" id="PF00294"/>
    </source>
</evidence>
<evidence type="ECO:0000313" key="4">
    <source>
        <dbReference type="EMBL" id="KPL83529.1"/>
    </source>
</evidence>
<dbReference type="Pfam" id="PF00294">
    <property type="entry name" value="PfkB"/>
    <property type="match status" value="1"/>
</dbReference>
<dbReference type="PANTHER" id="PTHR10584">
    <property type="entry name" value="SUGAR KINASE"/>
    <property type="match status" value="1"/>
</dbReference>